<gene>
    <name evidence="1" type="ORF">MILVUS5_LOCUS12182</name>
</gene>
<protein>
    <submittedName>
        <fullName evidence="1">Uncharacterized protein</fullName>
    </submittedName>
</protein>
<sequence length="499" mass="55775">MATSTPERPAEPPSSAAEPPKIQTQPPISTPPPPPAKPPLTPPPSKPEVPLADPKPSPDTSLILIPSHSRWFSWDSIHECEIRNIPDSSKNPRVYKYYRNSIVKHFRFNPNRKITFTDVRKTLVGDVGSIRRVFDFLEAWGLINYHPSSSLSKPFKWDDKDSKPESGSNSTDSSSPAPVKETARRICSGCKTNCVVACFACDKVSYFWYSEKNDMTLCARCFVRGNYRIGMSNTEFKRVEISEATKTEWTEKETLNLLEAITFFGDDWKKVSHHVVGRTEKECVARFLKLPFGDQFLRYQQSESASLTDDGSHQLKPPADAEFESETVDSDKSSKRMRLTPLADASNPIMAQAAFLSALAGTEVAHAAAQAALTTLTDVYKSTRTNYRPFQKNALPQDVGVASNGGNASDSIQGSLLRADLQCEKEESDVAKSISEIIEVQMKTIQDKLIKFEELDLLMEKESQQLEQVKSLFFLDQLNLLFRKTSAPTTAEGNHVKRN</sequence>
<evidence type="ECO:0000313" key="1">
    <source>
        <dbReference type="EMBL" id="CAJ2642768.1"/>
    </source>
</evidence>
<evidence type="ECO:0000313" key="2">
    <source>
        <dbReference type="Proteomes" id="UP001177021"/>
    </source>
</evidence>
<accession>A0ACB0JCI2</accession>
<comment type="caution">
    <text evidence="1">The sequence shown here is derived from an EMBL/GenBank/DDBJ whole genome shotgun (WGS) entry which is preliminary data.</text>
</comment>
<organism evidence="1 2">
    <name type="scientific">Trifolium pratense</name>
    <name type="common">Red clover</name>
    <dbReference type="NCBI Taxonomy" id="57577"/>
    <lineage>
        <taxon>Eukaryota</taxon>
        <taxon>Viridiplantae</taxon>
        <taxon>Streptophyta</taxon>
        <taxon>Embryophyta</taxon>
        <taxon>Tracheophyta</taxon>
        <taxon>Spermatophyta</taxon>
        <taxon>Magnoliopsida</taxon>
        <taxon>eudicotyledons</taxon>
        <taxon>Gunneridae</taxon>
        <taxon>Pentapetalae</taxon>
        <taxon>rosids</taxon>
        <taxon>fabids</taxon>
        <taxon>Fabales</taxon>
        <taxon>Fabaceae</taxon>
        <taxon>Papilionoideae</taxon>
        <taxon>50 kb inversion clade</taxon>
        <taxon>NPAAA clade</taxon>
        <taxon>Hologalegina</taxon>
        <taxon>IRL clade</taxon>
        <taxon>Trifolieae</taxon>
        <taxon>Trifolium</taxon>
    </lineage>
</organism>
<dbReference type="EMBL" id="CASHSV030000034">
    <property type="protein sequence ID" value="CAJ2642768.1"/>
    <property type="molecule type" value="Genomic_DNA"/>
</dbReference>
<keyword evidence="2" id="KW-1185">Reference proteome</keyword>
<reference evidence="1" key="1">
    <citation type="submission" date="2023-10" db="EMBL/GenBank/DDBJ databases">
        <authorList>
            <person name="Rodriguez Cubillos JULIANA M."/>
            <person name="De Vega J."/>
        </authorList>
    </citation>
    <scope>NUCLEOTIDE SEQUENCE</scope>
</reference>
<proteinExistence type="predicted"/>
<name>A0ACB0JCI2_TRIPR</name>
<dbReference type="Proteomes" id="UP001177021">
    <property type="component" value="Unassembled WGS sequence"/>
</dbReference>